<keyword evidence="1" id="KW-0732">Signal</keyword>
<reference evidence="3" key="2">
    <citation type="submission" date="2015-08" db="UniProtKB">
        <authorList>
            <consortium name="WormBaseParasite"/>
        </authorList>
    </citation>
    <scope>IDENTIFICATION</scope>
</reference>
<dbReference type="AlphaFoldDB" id="A0A0K0F4F9"/>
<evidence type="ECO:0000313" key="2">
    <source>
        <dbReference type="Proteomes" id="UP000035680"/>
    </source>
</evidence>
<proteinExistence type="predicted"/>
<evidence type="ECO:0000313" key="3">
    <source>
        <dbReference type="WBParaSite" id="SVE_0369600.1"/>
    </source>
</evidence>
<reference evidence="2" key="1">
    <citation type="submission" date="2014-07" db="EMBL/GenBank/DDBJ databases">
        <authorList>
            <person name="Martin A.A"/>
            <person name="De Silva N."/>
        </authorList>
    </citation>
    <scope>NUCLEOTIDE SEQUENCE</scope>
</reference>
<dbReference type="Proteomes" id="UP000035680">
    <property type="component" value="Unassembled WGS sequence"/>
</dbReference>
<evidence type="ECO:0000256" key="1">
    <source>
        <dbReference type="SAM" id="SignalP"/>
    </source>
</evidence>
<feature type="chain" id="PRO_5005329330" evidence="1">
    <location>
        <begin position="24"/>
        <end position="107"/>
    </location>
</feature>
<sequence>MCHKLYLSIIAVFLVVFSLKSYAEIDDNSSDVFYNAEEEITPETTNINTQTILDSVSGEDDEFFDAQEVVKRSPEAPTITYWTNILQLIKMTFMKYPPHETFQNNVR</sequence>
<dbReference type="WBParaSite" id="SVE_0369600.1">
    <property type="protein sequence ID" value="SVE_0369600.1"/>
    <property type="gene ID" value="SVE_0369600"/>
</dbReference>
<accession>A0A0K0F4F9</accession>
<feature type="signal peptide" evidence="1">
    <location>
        <begin position="1"/>
        <end position="23"/>
    </location>
</feature>
<organism evidence="2 3">
    <name type="scientific">Strongyloides venezuelensis</name>
    <name type="common">Threadworm</name>
    <dbReference type="NCBI Taxonomy" id="75913"/>
    <lineage>
        <taxon>Eukaryota</taxon>
        <taxon>Metazoa</taxon>
        <taxon>Ecdysozoa</taxon>
        <taxon>Nematoda</taxon>
        <taxon>Chromadorea</taxon>
        <taxon>Rhabditida</taxon>
        <taxon>Tylenchina</taxon>
        <taxon>Panagrolaimomorpha</taxon>
        <taxon>Strongyloidoidea</taxon>
        <taxon>Strongyloididae</taxon>
        <taxon>Strongyloides</taxon>
    </lineage>
</organism>
<keyword evidence="2" id="KW-1185">Reference proteome</keyword>
<name>A0A0K0F4F9_STRVS</name>
<protein>
    <submittedName>
        <fullName evidence="3">Secreted protein</fullName>
    </submittedName>
</protein>